<feature type="region of interest" description="Disordered" evidence="1">
    <location>
        <begin position="1159"/>
        <end position="1191"/>
    </location>
</feature>
<comment type="caution">
    <text evidence="3">The sequence shown here is derived from an EMBL/GenBank/DDBJ whole genome shotgun (WGS) entry which is preliminary data.</text>
</comment>
<accession>A0A811S4Y8</accession>
<dbReference type="InterPro" id="IPR013989">
    <property type="entry name" value="Dev_and_cell_death_domain"/>
</dbReference>
<dbReference type="GO" id="GO:0034976">
    <property type="term" value="P:response to endoplasmic reticulum stress"/>
    <property type="evidence" value="ECO:0007669"/>
    <property type="project" value="InterPro"/>
</dbReference>
<feature type="domain" description="DCD" evidence="2">
    <location>
        <begin position="570"/>
        <end position="702"/>
    </location>
</feature>
<feature type="compositionally biased region" description="Polar residues" evidence="1">
    <location>
        <begin position="911"/>
        <end position="921"/>
    </location>
</feature>
<dbReference type="Proteomes" id="UP000604825">
    <property type="component" value="Unassembled WGS sequence"/>
</dbReference>
<dbReference type="PANTHER" id="PTHR46034">
    <property type="match status" value="1"/>
</dbReference>
<evidence type="ECO:0000313" key="4">
    <source>
        <dbReference type="Proteomes" id="UP000604825"/>
    </source>
</evidence>
<evidence type="ECO:0000313" key="3">
    <source>
        <dbReference type="EMBL" id="CAD6337508.1"/>
    </source>
</evidence>
<dbReference type="PROSITE" id="PS51222">
    <property type="entry name" value="DCD"/>
    <property type="match status" value="2"/>
</dbReference>
<feature type="compositionally biased region" description="Polar residues" evidence="1">
    <location>
        <begin position="1549"/>
        <end position="1559"/>
    </location>
</feature>
<sequence>MEMDSAAEEWRRKEREAARRTEKMEVEKETSGEGKVWRGGAEAEEEVADGGGGDVYKWEEGGAIDRNWRMQMQGHQRQPFEAGHRPFWRPRGGGWSGRGGGRGGFQFQRHPWNQRHQKSDISNNPGVYGGAVIICNHEIKRQFFEQKHFALPGYAATFIKKIRAGMLLFLFEHEERKLYGVFEATSDGALNILPDACASLCKLRPAQVLFRRVWFCKPLTEAEFSDAIKGHCLQPQRSFFGISYQQVLNLVDLFSSRMIRLQPYQKPKSKVLWDYKISLARTGREFRLYTHSNGFSRPPSMFCNNRISLPHIPFMHAKHNGQHPAHKHESPLHPCPKPVVFKSPDIIEKNKPDDADYIPLELDDCNSDSDGNQSALMGTVSFHSTMENNISCEDQVPKPFNGKHTEDDRCCSPVLNQRFVSESETGQNNVTLHIMKGSESELQAKGCKQKGIIQLELSDVLPPTRACSLAKKVSFSFGGNGISVTSDKSSCIPTLAGIQQNREAVLKERKEHIGFSARDIQSERDASAKRNMDKMIHGELVTLRCEGFVLQMFMNSEDFGMVKAQSKECATFGGAVFLCNHLTRKECFDKKIFGLPRFCADFVEKVKAGTTLFLYDVDQCKLHGVFEATSDGAVNIIPDAYVTSGKGLQLPQNPRLQDDLPGDLETSSLAKVTDVQSSPNSSSCGSFRSTCQTCSSTTLFERDSSITLGEHTASPGEKLIDPVALVHRGIQSDISDVAKSKSSKSPLQSGADMATVTVPGNQEAMHDQSTDDYIPLPQEEDTFEGVDDLFALLKDESHSSESKGSSDSENHTTFHQVFIRKEDEWYPPILDSKLRADSEGRTKRKRFKTKAFPPRSAEFSNALSQRKKQRKTQHNRPFPCHNDEMLDMPSADRLNRAPASNRSFVWRRSTKSSGGKQSGIQTGLGPFLCEDGNKRDVSSKQPARYNTCKKSFVHQGCPKLIVSCDKGLNMSTVFAGVPDCNEDNDKEMRTPLLNLPDENFKEKSITLSSKDTHTQLAIPYPDAKVLLQDEQQQSFQGCFEYSEDVTCDSSLILEGSKTMETLAEQSFGVRKTLLSDETQSHVAADYLGTGASFQQKETQSIRSCHRVVNEIPEVMSPKSDADCGNQVTRLCSGYREETCIEMANNIEEGDVAKIYVEGHTVDDEEEEDDEDSNYEDEIEGEQEEHDDSEFEGGYEELTDLGEDVLVSHNKQESREDVEKQIKFVREWYSPNKMDKGKQKFKEFKKSMKSGQVANLDDVILDRPNSVPTKFELDDDANDTPYANNSAEDESKEEASEGHLKTKHSYYPRFNKSVPSPRFVIGMKFTGKKQFKKAVIRRDNKLVTASRIVEKYEKFIKANPTWSLERMRTTIQEEMFAMMLEWEMGRGGLSYLINRRVSSIQYRNGLPVLNTETVPDIYMPTGEGNSRTRSGKRNSGIVQRHPVHHFQSCKGQTSKGYAMLLAMELIDLKSISGTTGSQLTYRLESALVDDYIASCYHINEFNKTYSHCLNPLEGMQSWPESHLPPLKAPAYVRMPGRPKKERKREPQEQPKASSSVNLSFNGGKACVTVTVEEPPRKKQVVKKHTHPSQLLLLKDHADP</sequence>
<organism evidence="3 4">
    <name type="scientific">Miscanthus lutarioriparius</name>
    <dbReference type="NCBI Taxonomy" id="422564"/>
    <lineage>
        <taxon>Eukaryota</taxon>
        <taxon>Viridiplantae</taxon>
        <taxon>Streptophyta</taxon>
        <taxon>Embryophyta</taxon>
        <taxon>Tracheophyta</taxon>
        <taxon>Spermatophyta</taxon>
        <taxon>Magnoliopsida</taxon>
        <taxon>Liliopsida</taxon>
        <taxon>Poales</taxon>
        <taxon>Poaceae</taxon>
        <taxon>PACMAD clade</taxon>
        <taxon>Panicoideae</taxon>
        <taxon>Andropogonodae</taxon>
        <taxon>Andropogoneae</taxon>
        <taxon>Saccharinae</taxon>
        <taxon>Miscanthus</taxon>
    </lineage>
</organism>
<gene>
    <name evidence="3" type="ORF">NCGR_LOCUS61606</name>
</gene>
<dbReference type="InterPro" id="IPR044832">
    <property type="entry name" value="NRP-like"/>
</dbReference>
<feature type="compositionally biased region" description="Acidic residues" evidence="1">
    <location>
        <begin position="1162"/>
        <end position="1191"/>
    </location>
</feature>
<evidence type="ECO:0000256" key="1">
    <source>
        <dbReference type="SAM" id="MobiDB-lite"/>
    </source>
</evidence>
<keyword evidence="4" id="KW-1185">Reference proteome</keyword>
<feature type="region of interest" description="Disordered" evidence="1">
    <location>
        <begin position="1267"/>
        <end position="1301"/>
    </location>
</feature>
<dbReference type="PANTHER" id="PTHR46034:SF18">
    <property type="entry name" value="DCD DOMAIN-CONTAINING PROTEIN"/>
    <property type="match status" value="1"/>
</dbReference>
<evidence type="ECO:0000259" key="2">
    <source>
        <dbReference type="PROSITE" id="PS51222"/>
    </source>
</evidence>
<proteinExistence type="predicted"/>
<feature type="region of interest" description="Disordered" evidence="1">
    <location>
        <begin position="1"/>
        <end position="56"/>
    </location>
</feature>
<reference evidence="3" key="1">
    <citation type="submission" date="2020-10" db="EMBL/GenBank/DDBJ databases">
        <authorList>
            <person name="Han B."/>
            <person name="Lu T."/>
            <person name="Zhao Q."/>
            <person name="Huang X."/>
            <person name="Zhao Y."/>
        </authorList>
    </citation>
    <scope>NUCLEOTIDE SEQUENCE</scope>
</reference>
<protein>
    <recommendedName>
        <fullName evidence="2">DCD domain-containing protein</fullName>
    </recommendedName>
</protein>
<feature type="compositionally biased region" description="Basic residues" evidence="1">
    <location>
        <begin position="1576"/>
        <end position="1585"/>
    </location>
</feature>
<feature type="compositionally biased region" description="Basic and acidic residues" evidence="1">
    <location>
        <begin position="8"/>
        <end position="36"/>
    </location>
</feature>
<dbReference type="SMART" id="SM00767">
    <property type="entry name" value="DCD"/>
    <property type="match status" value="2"/>
</dbReference>
<feature type="region of interest" description="Disordered" evidence="1">
    <location>
        <begin position="836"/>
        <end position="941"/>
    </location>
</feature>
<dbReference type="Pfam" id="PF10539">
    <property type="entry name" value="Dev_Cell_Death"/>
    <property type="match status" value="2"/>
</dbReference>
<feature type="region of interest" description="Disordered" evidence="1">
    <location>
        <begin position="1522"/>
        <end position="1598"/>
    </location>
</feature>
<feature type="domain" description="DCD" evidence="2">
    <location>
        <begin position="126"/>
        <end position="256"/>
    </location>
</feature>
<dbReference type="EMBL" id="CAJGYO010000018">
    <property type="protein sequence ID" value="CAD6337508.1"/>
    <property type="molecule type" value="Genomic_DNA"/>
</dbReference>
<name>A0A811S4Y8_9POAL</name>
<dbReference type="OrthoDB" id="1928633at2759"/>
<feature type="compositionally biased region" description="Basic residues" evidence="1">
    <location>
        <begin position="865"/>
        <end position="874"/>
    </location>
</feature>